<dbReference type="PROSITE" id="PS50012">
    <property type="entry name" value="RCC1_3"/>
    <property type="match status" value="18"/>
</dbReference>
<evidence type="ECO:0000259" key="18">
    <source>
        <dbReference type="PROSITE" id="PS51416"/>
    </source>
</evidence>
<organism evidence="20">
    <name type="scientific">Musca domestica</name>
    <name type="common">House fly</name>
    <dbReference type="NCBI Taxonomy" id="7370"/>
    <lineage>
        <taxon>Eukaryota</taxon>
        <taxon>Metazoa</taxon>
        <taxon>Ecdysozoa</taxon>
        <taxon>Arthropoda</taxon>
        <taxon>Hexapoda</taxon>
        <taxon>Insecta</taxon>
        <taxon>Pterygota</taxon>
        <taxon>Neoptera</taxon>
        <taxon>Endopterygota</taxon>
        <taxon>Diptera</taxon>
        <taxon>Brachycera</taxon>
        <taxon>Muscomorpha</taxon>
        <taxon>Muscoidea</taxon>
        <taxon>Muscidae</taxon>
        <taxon>Musca</taxon>
    </lineage>
</organism>
<dbReference type="Gene3D" id="2.30.30.30">
    <property type="match status" value="1"/>
</dbReference>
<evidence type="ECO:0000256" key="14">
    <source>
        <dbReference type="PROSITE-ProRule" id="PRU00235"/>
    </source>
</evidence>
<evidence type="ECO:0000256" key="12">
    <source>
        <dbReference type="ARBA" id="ARBA00081609"/>
    </source>
</evidence>
<dbReference type="InterPro" id="IPR014722">
    <property type="entry name" value="Rib_uL2_dom2"/>
</dbReference>
<reference evidence="20" key="2">
    <citation type="submission" date="2020-05" db="UniProtKB">
        <authorList>
            <consortium name="EnsemblMetazoa"/>
        </authorList>
    </citation>
    <scope>IDENTIFICATION</scope>
    <source>
        <strain evidence="20">Aabys</strain>
    </source>
</reference>
<dbReference type="SUPFAM" id="SSF56204">
    <property type="entry name" value="Hect, E3 ligase catalytic domain"/>
    <property type="match status" value="1"/>
</dbReference>
<keyword evidence="7" id="KW-0808">Transferase</keyword>
<feature type="repeat" description="RCC1" evidence="14">
    <location>
        <begin position="3171"/>
        <end position="3224"/>
    </location>
</feature>
<dbReference type="InterPro" id="IPR051625">
    <property type="entry name" value="Signaling_Regulatory_Domain"/>
</dbReference>
<dbReference type="CDD" id="cd08664">
    <property type="entry name" value="APC10-HERC2"/>
    <property type="match status" value="1"/>
</dbReference>
<dbReference type="Pfam" id="PF00415">
    <property type="entry name" value="RCC1"/>
    <property type="match status" value="3"/>
</dbReference>
<dbReference type="EnsemblMetazoa" id="MDOA008714-RE">
    <property type="protein sequence ID" value="MDOA008714-PE"/>
    <property type="gene ID" value="MDOA008714"/>
</dbReference>
<dbReference type="EnsemblMetazoa" id="MDOA008714-RC">
    <property type="protein sequence ID" value="MDOA008714-PC"/>
    <property type="gene ID" value="MDOA008714"/>
</dbReference>
<keyword evidence="5" id="KW-0963">Cytoplasm</keyword>
<dbReference type="PROSITE" id="PS00626">
    <property type="entry name" value="RCC1_2"/>
    <property type="match status" value="1"/>
</dbReference>
<dbReference type="GO" id="GO:0061630">
    <property type="term" value="F:ubiquitin protein ligase activity"/>
    <property type="evidence" value="ECO:0007669"/>
    <property type="project" value="UniProtKB-EC"/>
</dbReference>
<dbReference type="FunFam" id="2.130.10.30:FF:000006">
    <property type="entry name" value="E3 ubiquitin-protein ligase HERC2 isoform X1"/>
    <property type="match status" value="1"/>
</dbReference>
<dbReference type="CDD" id="cd14402">
    <property type="entry name" value="UBA_HERC2"/>
    <property type="match status" value="1"/>
</dbReference>
<dbReference type="Gene3D" id="3.10.120.10">
    <property type="entry name" value="Cytochrome b5-like heme/steroid binding domain"/>
    <property type="match status" value="1"/>
</dbReference>
<feature type="compositionally biased region" description="Polar residues" evidence="15">
    <location>
        <begin position="4098"/>
        <end position="4108"/>
    </location>
</feature>
<dbReference type="FunFam" id="3.30.2410.10:FF:000006">
    <property type="entry name" value="probable E3 ubiquitin-protein ligase HERC1 isoform X2"/>
    <property type="match status" value="1"/>
</dbReference>
<dbReference type="FunFam" id="2.30.30.30:FF:000015">
    <property type="entry name" value="E3 ubiquitin-protein ligase HERC2"/>
    <property type="match status" value="1"/>
</dbReference>
<dbReference type="FunFam" id="2.30.30.40:FF:000074">
    <property type="entry name" value="E3 ubiquitin-protein ligase HERC2 isoform X1"/>
    <property type="match status" value="1"/>
</dbReference>
<dbReference type="FunFam" id="3.30.2160.10:FF:000010">
    <property type="entry name" value="E3 ubiquitin-protein ligase HERC2 isoform X2"/>
    <property type="match status" value="1"/>
</dbReference>
<evidence type="ECO:0000256" key="5">
    <source>
        <dbReference type="ARBA" id="ARBA00022490"/>
    </source>
</evidence>
<feature type="domain" description="MIB/HERC2" evidence="18">
    <location>
        <begin position="2010"/>
        <end position="2083"/>
    </location>
</feature>
<evidence type="ECO:0000256" key="3">
    <source>
        <dbReference type="ARBA" id="ARBA00004906"/>
    </source>
</evidence>
<feature type="compositionally biased region" description="Low complexity" evidence="15">
    <location>
        <begin position="4115"/>
        <end position="4130"/>
    </location>
</feature>
<feature type="active site" description="Glycyl thioester intermediate" evidence="13">
    <location>
        <position position="5032"/>
    </location>
</feature>
<evidence type="ECO:0000256" key="2">
    <source>
        <dbReference type="ARBA" id="ARBA00004114"/>
    </source>
</evidence>
<reference evidence="19" key="1">
    <citation type="journal article" date="2014" name="Genome Biol.">
        <title>Genome of the house fly, Musca domestica L., a global vector of diseases with adaptations to a septic environment.</title>
        <authorList>
            <person name="Scott J.G."/>
            <person name="Warren W.C."/>
            <person name="Beukeboom L.W."/>
            <person name="Bopp D."/>
            <person name="Clark A.G."/>
            <person name="Giers S.D."/>
            <person name="Hediger M."/>
            <person name="Jones A.K."/>
            <person name="Kasai S."/>
            <person name="Leichter C.A."/>
            <person name="Li M."/>
            <person name="Meisel R.P."/>
            <person name="Minx P."/>
            <person name="Murphy T.D."/>
            <person name="Nelson D.R."/>
            <person name="Reid W.R."/>
            <person name="Rinkevich F.D."/>
            <person name="Robertson H.M."/>
            <person name="Sackton T.B."/>
            <person name="Sattelle D.B."/>
            <person name="Thibaud-Nissen F."/>
            <person name="Tomlinson C."/>
            <person name="van de Zande L."/>
            <person name="Walden K.K."/>
            <person name="Wilson R.K."/>
            <person name="Liu N."/>
        </authorList>
    </citation>
    <scope>NUCLEOTIDE SEQUENCE</scope>
    <source>
        <strain evidence="19">Aabys</strain>
    </source>
</reference>
<feature type="region of interest" description="Disordered" evidence="15">
    <location>
        <begin position="2474"/>
        <end position="2514"/>
    </location>
</feature>
<dbReference type="Pfam" id="PF11515">
    <property type="entry name" value="Cul7"/>
    <property type="match status" value="1"/>
</dbReference>
<evidence type="ECO:0000256" key="11">
    <source>
        <dbReference type="ARBA" id="ARBA00080834"/>
    </source>
</evidence>
<dbReference type="InterPro" id="IPR037252">
    <property type="entry name" value="Mib_Herc2_sf"/>
</dbReference>
<dbReference type="InterPro" id="IPR036400">
    <property type="entry name" value="Cyt_B5-like_heme/steroid_sf"/>
</dbReference>
<accession>A0A1I8MV10</accession>
<dbReference type="Gene3D" id="2.60.120.260">
    <property type="entry name" value="Galactose-binding domain-like"/>
    <property type="match status" value="1"/>
</dbReference>
<feature type="repeat" description="RCC1" evidence="14">
    <location>
        <begin position="3435"/>
        <end position="3486"/>
    </location>
</feature>
<dbReference type="PROSITE" id="PS50237">
    <property type="entry name" value="HECT"/>
    <property type="match status" value="1"/>
</dbReference>
<feature type="repeat" description="RCC1" evidence="14">
    <location>
        <begin position="4546"/>
        <end position="4597"/>
    </location>
</feature>
<comment type="catalytic activity">
    <reaction evidence="1">
        <text>S-ubiquitinyl-[E2 ubiquitin-conjugating enzyme]-L-cysteine + [acceptor protein]-L-lysine = [E2 ubiquitin-conjugating enzyme]-L-cysteine + N(6)-ubiquitinyl-[acceptor protein]-L-lysine.</text>
        <dbReference type="EC" id="2.3.2.26"/>
    </reaction>
</comment>
<evidence type="ECO:0000313" key="19">
    <source>
        <dbReference type="EnsemblMetazoa" id="MDOA008714-PB"/>
    </source>
</evidence>
<evidence type="ECO:0000256" key="15">
    <source>
        <dbReference type="SAM" id="MobiDB-lite"/>
    </source>
</evidence>
<feature type="region of interest" description="Disordered" evidence="15">
    <location>
        <begin position="1445"/>
        <end position="1471"/>
    </location>
</feature>
<dbReference type="EnsemblMetazoa" id="MDOA008714-RF">
    <property type="protein sequence ID" value="MDOA008714-PF"/>
    <property type="gene ID" value="MDOA008714"/>
</dbReference>
<dbReference type="InterPro" id="IPR001199">
    <property type="entry name" value="Cyt_B5-like_heme/steroid-bd"/>
</dbReference>
<dbReference type="GO" id="GO:0005814">
    <property type="term" value="C:centriole"/>
    <property type="evidence" value="ECO:0007669"/>
    <property type="project" value="UniProtKB-SubCell"/>
</dbReference>
<dbReference type="Pfam" id="PF25390">
    <property type="entry name" value="WD40_RLD"/>
    <property type="match status" value="3"/>
</dbReference>
<feature type="compositionally biased region" description="Gly residues" evidence="15">
    <location>
        <begin position="3599"/>
        <end position="3617"/>
    </location>
</feature>
<dbReference type="PRINTS" id="PR00633">
    <property type="entry name" value="RCCNDNSATION"/>
</dbReference>
<evidence type="ECO:0000256" key="9">
    <source>
        <dbReference type="ARBA" id="ARBA00022786"/>
    </source>
</evidence>
<dbReference type="Pfam" id="PF00173">
    <property type="entry name" value="Cyt-b5"/>
    <property type="match status" value="1"/>
</dbReference>
<feature type="repeat" description="RCC1" evidence="14">
    <location>
        <begin position="4494"/>
        <end position="4545"/>
    </location>
</feature>
<dbReference type="InterPro" id="IPR009091">
    <property type="entry name" value="RCC1/BLIP-II"/>
</dbReference>
<dbReference type="RefSeq" id="XP_011293627.2">
    <property type="nucleotide sequence ID" value="XM_011295325.3"/>
</dbReference>
<dbReference type="KEGG" id="mde:101899543"/>
<evidence type="ECO:0000256" key="7">
    <source>
        <dbReference type="ARBA" id="ARBA00022679"/>
    </source>
</evidence>
<dbReference type="CDD" id="cd00078">
    <property type="entry name" value="HECTc"/>
    <property type="match status" value="1"/>
</dbReference>
<dbReference type="Pfam" id="PF06701">
    <property type="entry name" value="MIB_HERC2"/>
    <property type="match status" value="1"/>
</dbReference>
<sequence length="5094" mass="556066">MSTNSNNSDLYLRPLPFLDQKWVRADLISSLRSPEDAAILWNNLIQDCELVSSPAAPVLNAAGNWSYLGDDGKHYCGVQKLQCSCCPANDYCGPLSACNCSACHSLDSDATIKKITTQAQAAAVAAQRIASDAIFESWLWGQTPNAMAKIECQKTLINELHDIALQAAGNCLSAIHLRQQLFIYERYFVALARCKQQLQQQKAMQQQHSLQQMQSTEIPTSLNPTNPFLNVGDKTRLSEESNFSSRDRFGKYRQTSSQELRSPGRDSERATLGLARVCTRAALNFSFFFLRRAWRSGEDTEMCSELLCEALESLQDLPEALLFDTTQVSPLWIEVLERSIKFLRQVALGDPLGGRCLAPKEDRHTALCLLLELGAQKGSLAASLEAVVLLFTLWEKDKSTDDNRDVPQNSGAPLVPILKRYESIGNYGLAPNGSANVLPSSATECFLRFLTLPDQENANVDLKQAAVVIISHLDRLAKPHMPSAHSIQTNYNAMNKYSAALGKTSLINQSSQESGSCGAGASITTNNNNNISSSTPQLHEQRIYALGWLSLNPHQNGFTAEPAVGMPLNGNQTTFSQYSAPVLNFYFQVQQVVISEEYVLFLTQDGKMYTWRISKPETEPMLIEEMSEVHVIAVAAHCEGRHYMAVDSMGNAYSWGNGVGGRLGHGDTLPREHPTKINALESTVKSVHVGCSYSAAITFNGTLFTWGRGTYGRLGHGNSDDKLLPMPVTALAEHKIIDVALGSGDAHTLAVTASGLVYAWGDGDFGKLGNGSCNGSPIPQIIDTLPRVQRVFAGAQFSVALTCDGKLYSWGKSSGGRLGHSQLDKQVQCLSTPKLITALQSKTIIDVAIGVSHCLALSANGGEVFGWGRNDYQQICPASICKEPLVKQPILATHPSVFAYGIACGAAQSIIWSQTSIQGIPARIPFVIDLSEQTFRLLDQLLGMVCGQDSNNRQTPNQEAECVAVACLNLLRLQLHALIANGIVAKSVGLSEGSRLLVSLKTRILSLAGGANVLKTMQEAAQWALQVGWSVLLPTASERAQTLTSLLPSEPGISTAGHRFMTDLLVGSLMAEGGLETALKQAIRLECNDCCADNGHNLPLLHLIKQLLRNNSALTQAKLTQLVLNNGCLKSSEEDNNPSLNSLQSLEHSSPSLDLLHRFQRLLFSHIHESPKNEDLTGAELLLSKYVQSAISLCIHSLQKAHEVALQGKDGVADILMTDISDTLLYELLIGLIILKRDRPTLMPAFDWSHHFVPLLHALDNLNRLICDSDIQDSDDLGWPGIICRGNLKNSSMTQQQQEEMVLIRKNDFENHLLDGGKWIILNGYVCDINDYQHENSCINDYLNESIGKDLSVDLNNTNYRSCLEYILSHYKVGRYAPNISEEKPHLQQSKVLTHFNSERALAYLLGLVVNTLQIGPPPQPAELQCKTIIKSSILSGGLQVLQPSNPFDEEKGEARSSASTAGSTPTEPPAHTMATIGATILSPNNVQQRIETLVSGLSDGRLTDPLVVTWMTISERFCKENNLIWHQEFPAEHPVQELERLLTAVLIRHQSLGGLILTTIERDLGGVTTNPAGKLPKQISEIIRLIYQTKWSVVRIRQQLNRSYKEVCAPMLERLRFLLYEVRPAVSLEQEGLHKLPILHKLPRFKQIVRKIIGEMRVAKKQLVCAKPEDILNVTIQSQNVAQKLNQSQESLLEASNIDRNLPPAAEIVAMPPPPLATVQIPPTLTNHASNENLLEAGDNNVILSERKASHDEIKQQAAADLDYEDKKPEVETRLSGELIRRLCEKWYFSGDVNTTIMNEIVEFVMQEICDVETVRRAMYCQVQRYQIRRQGLEMFHTILQVNGLMDAVKYNMLSGYLGLHLKGNKQTTTNILDDLGSITAFQKANLMLAQAKILEWSVYELQRLVNQEQIHLKSKYNNTGKDNSNLGTYVFLKKLPRARFLLSIFGILAKDVSSNELSLLINSGTLGTVLGLLSQTGGDIPAVKNTYELSTVYEDTILKQKSNKANLTGPELAKLMKIGTRIVRGADWKWGDQDGNPPGEGRIISEVGEDGWVRVEWYTGATNSYRMGKEGQYDLRLADSALNIVSPDSETEKEEITCDSSLNGESHPTKLLRYACTKFLQIVSVGIGLHSEKMDKNAVRGISSMFRSILNPDSTLANICGLDNWTTLGFLKAIAGESISLSKHLTSPIWIDFYINLLEQPTSREQDVFRKIHCLRLLQIVLLHWSDEGDLNKMTALVRQIFSTLGKLTLYCPNDSSLLQTTTENKPRILLTSSHSGTVAEEIITLLRKLHTLPVWNTAINSFLSQKLCVAAELFGEDGLDLQHLENEYIFVMGVLTTIGGCDIRPRVGLQVCHEGTTATICGFTTKGKCLLSTDNQSLNGECRKISLSAALESADYSVFSLSRLPMNEMLLNSWSVLLYGPGERKESVPNIIDISLLRSQQIQLAVLNANCVLYRHQTSLRKILKQRSPGMCSYSSEESISDEEQTTKGMGNTEQQNKHQNHHHDGGEEQDQINNTSTQFMLGSNETELLIQSILIRATQPSPVKACYTYSELATAALNCSQVLASHVHSELNDNCSSSSRNAGAGNMPSSMQATMIHGTPIYNMGVFDEATGTSSTSIPSNIEIKDSDTTMNTSMSLISQIMEMGFSKKSVELAVKQLTVYPMMPTPEQIVQWILEHPDICNNTIDPTDYNDPAELMAPTPSETVVATPHQKLSLQDAECDSEDNDSVDTSSDTVEGSSVQDHQFKYQTRKDFQTADQYAMYVRGLVCPGMIVRCCRDFEEIKQGDIGTVLKVDTEGLHDLNVQVDWQLHGNTYWVCFVHIELLEKPVDKLSTSSVASLESGGGGGGITSSQVVIGSQVRMRAAPRYKWGNIMRGSVGTVTAVNGKNVCVDFPQHPGWKGSINDIETVGTSAQGCTLLGLNSHSAPNASDLIEDWSRCIRSLSVSSNESTAKHLLDRSPNCWQSSSSTQGKHWIRLEMHENVLVHSLSITVSPSDHSHMPSLVVTRVGDSIGNLKEYSWISIKITDTTVALMTDVRQYYPWIEIVIKQCRNNGIQCKVHALNIVGRRKQTDLDLMLMNASFLACEYDNLSDSNQNLSMSSYADPKSSSSLSDPPCTVMVWGLNDKEQLGGLKGSKVKVPTFSQTISRLRPIHIAGGSKSLFIVSQDGKVYACGEGTNGRLGLGTSANVSVPRQVPVLHQYVVKKVAVHSGGKHALALTLDGKIFSWGEGEDGKLGHGNRLTMDKPKMIEALRSKKIRDIACGSSHSAAITSAGELYTWGLGEYGRLGHGDNATQLKPKLVAGLSGKRVIQVACGSRDAQTLALTEDGAVYSWGDGDFGKLGRGGSEGSSVPHEIERLSGIGVIQIECGAQFSLALTRTGEVWTWGKGDYYRLGHGSDQHVRKPQPIQGLRGRKVIHVAVGALHCLAVTDTGQVFAWGDNDHGQQGSGNTVVNKKPALVIGLDSVFVNRVACGSSHSIAWGLPQSPSEDEKKGPVPFATTKDPLGGTSLGIYDAEPTVCVAPSTSSGNSKTPSKASLSETLLSLETNGARQTALNYVLNAMSILQARQLIVAALTSHSKVNLNERLSSDIDTETSAGGGGGMMGTGGGGGGGGMRDTLSHQSSQQQIVNNTNEVIAQGGGEALADASDPAVHEPSPEAEIPSSVMPTSSMTERGAERIRSDLSAFHSLTGSMSLSASLSSTAPHKHSKMSASAMSVMAATMNNQEEMINETSLTGLDDFTSLLGESEAKSLVELLKLSVAGRTGPSSTAQTIAETLIALGSNSPTIGAMLLETCITELEDLCTSRYSLGKVPKPVMQESSHPYVDNVTTTGHVKIPGAEALRLEFDSNCSTEKRNDPLVIMDGSGRVIAMRSGREFAQWASEIRIPGDEMKWKFTSDSSVNGWGWRFWVHAIMPATTMNERGSDRAVLSQPSMPLVMALLDERLGPNNTSVLLRLAAALAACAQLNSLTTTQRIWSLKRLHAVLLTKHAPKPLDASLNPILMPLIPELLRQYEYEEPQVRGGIHLMHSDYFKTLAALACDMQLDAVLPPADVHKWAWFKRYCIAVRVAQSLIKRSELPKSFCMEVRKKFAEMMPQPNQQAHSHTPQPGGGSSSMMNSTTSLGSSTSTATNPSPQPCLTAMVNTLTPSTSSLIQYIDTVMTLSLQESGGACGGGAASAGPMTPCSTAGESLQFMHEDHSLFKTEHDSQLLQWLNRRPDDWALSWGGASTIYGWGHNHRGQLGGLEGSRIKTPTPCEALSLLRPVQLAGGEQTLFAVTPDGKLFATGYGCGGRLGVGGTDSWAVPTLVASLQHVFVKKVAVNSGGKHCLALTTDGEVYSWGEGEDGKLGHGNRMGYDRPKLIEDLTGIGIVDIACGSAHSAAITASGHVLTWGKGRYGRLGHGDSEDQLRPKLVEALLGYRAIDIACGSGDAQTLCITDDDNVWSWGDGDYGKLGRGGSDGCKVPVKIESLSGLGVIKVECGSQFSVALTKSGAVYTWGKGDFHRLGHGTVDHVRRPKKVAALQGKKVVSIATGSLHCVACTDNGEVYTWGDNDEGQLGDGTVSAIQRPRLVHALVGKHIVKVTCGSAHTLALSTSQLSERVRPPPNPPLEYDLVRDLPPEALHARLVLLHHFSELLCPCLAMLPITGELSLGALKDVLVYTIKEAAFRKVIQTTMVRDKQHGPVIELNRIQVKRSRNKSANGLAGVDGMKSVFGQMVQKLPLLTQEALSLPHRVWKVKFVGESVDDCGGGYSESIAEMCDELQNGSVPLLIGTPNGRGEAGANRDCFLLDPTLTSVLQMNMFRFLGVLMGIAVRTGSPLSLNLAEPVWRQLAGEQLRPSDLTEVDRDYVAGLLCIRNMDDDPKVFSTLELPFSTSSAKGHEVPLSTRYTRITPQNRHEYVRLALNFRLHEFDEQVKAVRDGMSKVIPVPLLSLFSAAELQAMVCGSPDIPLGLLKSVATYKGFDPNSDLVQWFWEVMEEFSNQERSLFLRFVWGRTRLPRTIADFRGRDFVLQVLEKNPPDHFLPESYTCFFLLKMPRYSCKAVLMEKLKYAIHFCKSIDTDEYARVAMGDPTEATGSEDNSDLESVASHDA</sequence>
<feature type="region of interest" description="Disordered" evidence="15">
    <location>
        <begin position="5073"/>
        <end position="5094"/>
    </location>
</feature>
<comment type="subcellular location">
    <subcellularLocation>
        <location evidence="2">Cytoplasm</location>
        <location evidence="2">Cytoskeleton</location>
        <location evidence="2">Microtubule organizing center</location>
        <location evidence="2">Centrosome</location>
        <location evidence="2">Centriole</location>
    </subcellularLocation>
</comment>
<dbReference type="GO" id="GO:0016567">
    <property type="term" value="P:protein ubiquitination"/>
    <property type="evidence" value="ECO:0007669"/>
    <property type="project" value="UniProtKB-UniPathway"/>
</dbReference>
<dbReference type="GO" id="GO:0046872">
    <property type="term" value="F:metal ion binding"/>
    <property type="evidence" value="ECO:0007669"/>
    <property type="project" value="InterPro"/>
</dbReference>
<dbReference type="PANTHER" id="PTHR22872">
    <property type="entry name" value="BTK-BINDING PROTEIN-RELATED"/>
    <property type="match status" value="1"/>
</dbReference>
<feature type="repeat" description="RCC1" evidence="14">
    <location>
        <begin position="3119"/>
        <end position="3170"/>
    </location>
</feature>
<feature type="repeat" description="RCC1" evidence="14">
    <location>
        <begin position="755"/>
        <end position="804"/>
    </location>
</feature>
<evidence type="ECO:0000256" key="10">
    <source>
        <dbReference type="ARBA" id="ARBA00023212"/>
    </source>
</evidence>
<evidence type="ECO:0000256" key="6">
    <source>
        <dbReference type="ARBA" id="ARBA00022553"/>
    </source>
</evidence>
<feature type="domain" description="DOC" evidence="17">
    <location>
        <begin position="2916"/>
        <end position="3094"/>
    </location>
</feature>
<feature type="repeat" description="RCC1" evidence="14">
    <location>
        <begin position="4336"/>
        <end position="4387"/>
    </location>
</feature>
<dbReference type="InterPro" id="IPR037976">
    <property type="entry name" value="HERC2_APC10"/>
</dbReference>
<dbReference type="GO" id="GO:0009966">
    <property type="term" value="P:regulation of signal transduction"/>
    <property type="evidence" value="ECO:0007669"/>
    <property type="project" value="UniProtKB-ARBA"/>
</dbReference>
<dbReference type="InterPro" id="IPR006624">
    <property type="entry name" value="Beta-propeller_rpt_TECPR"/>
</dbReference>
<dbReference type="InterPro" id="IPR035983">
    <property type="entry name" value="Hect_E3_ubiquitin_ligase"/>
</dbReference>
<dbReference type="STRING" id="7370.A0A1I8MV10"/>
<dbReference type="EC" id="2.3.2.26" evidence="4"/>
<dbReference type="InterPro" id="IPR010606">
    <property type="entry name" value="Mib_Herc2"/>
</dbReference>
<dbReference type="InterPro" id="IPR008979">
    <property type="entry name" value="Galactose-bd-like_sf"/>
</dbReference>
<dbReference type="PROSITE" id="PS51416">
    <property type="entry name" value="MIB_HERC2"/>
    <property type="match status" value="1"/>
</dbReference>
<feature type="domain" description="HECT" evidence="16">
    <location>
        <begin position="4728"/>
        <end position="5064"/>
    </location>
</feature>
<dbReference type="Gene3D" id="3.90.1750.10">
    <property type="entry name" value="Hect, E3 ligase catalytic domains"/>
    <property type="match status" value="1"/>
</dbReference>
<feature type="region of interest" description="Disordered" evidence="15">
    <location>
        <begin position="4097"/>
        <end position="4141"/>
    </location>
</feature>
<evidence type="ECO:0000313" key="20">
    <source>
        <dbReference type="EnsemblMetazoa" id="MDOA008714-PF"/>
    </source>
</evidence>
<dbReference type="Gene3D" id="2.130.10.30">
    <property type="entry name" value="Regulator of chromosome condensation 1/beta-lactamase-inhibitor protein II"/>
    <property type="match status" value="3"/>
</dbReference>
<dbReference type="VEuPathDB" id="VectorBase:MDOMA2_001771"/>
<proteinExistence type="predicted"/>
<dbReference type="SUPFAM" id="SSF50985">
    <property type="entry name" value="RCC1/BLIP-II"/>
    <property type="match status" value="3"/>
</dbReference>
<feature type="repeat" description="RCC1" evidence="14">
    <location>
        <begin position="3383"/>
        <end position="3434"/>
    </location>
</feature>
<feature type="repeat" description="RCC1" evidence="14">
    <location>
        <begin position="4388"/>
        <end position="4439"/>
    </location>
</feature>
<dbReference type="InterPro" id="IPR058923">
    <property type="entry name" value="RCC1-like_dom"/>
</dbReference>
<feature type="repeat" description="RCC1" evidence="14">
    <location>
        <begin position="3277"/>
        <end position="3328"/>
    </location>
</feature>
<feature type="compositionally biased region" description="Polar residues" evidence="15">
    <location>
        <begin position="1457"/>
        <end position="1466"/>
    </location>
</feature>
<dbReference type="SUPFAM" id="SSF55856">
    <property type="entry name" value="Cytochrome b5-like heme/steroid binding domain"/>
    <property type="match status" value="1"/>
</dbReference>
<dbReference type="VEuPathDB" id="VectorBase:MDOA008714"/>
<dbReference type="SMART" id="SM01337">
    <property type="entry name" value="APC10"/>
    <property type="match status" value="1"/>
</dbReference>
<feature type="repeat" description="RCC1" evidence="14">
    <location>
        <begin position="4442"/>
        <end position="4493"/>
    </location>
</feature>
<dbReference type="Gene3D" id="1.10.8.10">
    <property type="entry name" value="DNA helicase RuvA subunit, C-terminal domain"/>
    <property type="match status" value="1"/>
</dbReference>
<protein>
    <recommendedName>
        <fullName evidence="4">HECT-type E3 ubiquitin transferase</fullName>
        <ecNumber evidence="4">2.3.2.26</ecNumber>
    </recommendedName>
    <alternativeName>
        <fullName evidence="11">HECT domain and RCC1-like domain-containing protein 2</fullName>
    </alternativeName>
    <alternativeName>
        <fullName evidence="12">HECT-type E3 ubiquitin transferase HERC2</fullName>
    </alternativeName>
</protein>
<dbReference type="InterPro" id="IPR000408">
    <property type="entry name" value="Reg_chr_condens"/>
</dbReference>
<feature type="region of interest" description="Disordered" evidence="15">
    <location>
        <begin position="3645"/>
        <end position="3678"/>
    </location>
</feature>
<dbReference type="eggNOG" id="KOG1426">
    <property type="taxonomic scope" value="Eukaryota"/>
</dbReference>
<feature type="repeat" description="RCC1" evidence="14">
    <location>
        <begin position="3331"/>
        <end position="3382"/>
    </location>
</feature>
<dbReference type="SUPFAM" id="SSF159034">
    <property type="entry name" value="Mib/herc2 domain-like"/>
    <property type="match status" value="1"/>
</dbReference>
<keyword evidence="10" id="KW-0206">Cytoskeleton</keyword>
<dbReference type="SMART" id="SM00119">
    <property type="entry name" value="HECTc"/>
    <property type="match status" value="1"/>
</dbReference>
<evidence type="ECO:0000256" key="1">
    <source>
        <dbReference type="ARBA" id="ARBA00000885"/>
    </source>
</evidence>
<dbReference type="InterPro" id="IPR021097">
    <property type="entry name" value="CPH_domain"/>
</dbReference>
<dbReference type="PROSITE" id="PS51284">
    <property type="entry name" value="DOC"/>
    <property type="match status" value="1"/>
</dbReference>
<dbReference type="InterPro" id="IPR000569">
    <property type="entry name" value="HECT_dom"/>
</dbReference>
<dbReference type="EnsemblMetazoa" id="MDOA008714-RB">
    <property type="protein sequence ID" value="MDOA008714-PB"/>
    <property type="gene ID" value="MDOA008714"/>
</dbReference>
<feature type="compositionally biased region" description="Low complexity" evidence="15">
    <location>
        <begin position="2732"/>
        <end position="2744"/>
    </location>
</feature>
<dbReference type="OrthoDB" id="239701at2759"/>
<keyword evidence="9 13" id="KW-0833">Ubl conjugation pathway</keyword>
<dbReference type="UniPathway" id="UPA00143"/>
<gene>
    <name evidence="20" type="primary">101899543</name>
</gene>
<feature type="repeat" description="RCC1" evidence="14">
    <location>
        <begin position="701"/>
        <end position="754"/>
    </location>
</feature>
<feature type="region of interest" description="Disordered" evidence="15">
    <location>
        <begin position="2719"/>
        <end position="2745"/>
    </location>
</feature>
<evidence type="ECO:0000256" key="4">
    <source>
        <dbReference type="ARBA" id="ARBA00012485"/>
    </source>
</evidence>
<feature type="repeat" description="RCC1" evidence="14">
    <location>
        <begin position="4230"/>
        <end position="4281"/>
    </location>
</feature>
<dbReference type="FunFam" id="2.130.10.30:FF:000003">
    <property type="entry name" value="E3 ubiquitin-protein ligase HERC2 isoform X1"/>
    <property type="match status" value="1"/>
</dbReference>
<feature type="region of interest" description="Disordered" evidence="15">
    <location>
        <begin position="3591"/>
        <end position="3628"/>
    </location>
</feature>
<evidence type="ECO:0000259" key="17">
    <source>
        <dbReference type="PROSITE" id="PS51284"/>
    </source>
</evidence>
<dbReference type="Pfam" id="PF00632">
    <property type="entry name" value="HECT"/>
    <property type="match status" value="1"/>
</dbReference>
<comment type="pathway">
    <text evidence="3">Protein modification; protein ubiquitination.</text>
</comment>
<feature type="repeat" description="RCC1" evidence="14">
    <location>
        <begin position="650"/>
        <end position="700"/>
    </location>
</feature>
<dbReference type="Gene3D" id="3.30.2410.10">
    <property type="entry name" value="Hect, E3 ligase catalytic domain"/>
    <property type="match status" value="1"/>
</dbReference>
<feature type="repeat" description="RCC1" evidence="14">
    <location>
        <begin position="3225"/>
        <end position="3276"/>
    </location>
</feature>
<dbReference type="Gene3D" id="2.30.30.40">
    <property type="entry name" value="SH3 Domains"/>
    <property type="match status" value="1"/>
</dbReference>
<evidence type="ECO:0000259" key="16">
    <source>
        <dbReference type="PROSITE" id="PS50237"/>
    </source>
</evidence>
<dbReference type="SUPFAM" id="SSF63748">
    <property type="entry name" value="Tudor/PWWP/MBT"/>
    <property type="match status" value="1"/>
</dbReference>
<evidence type="ECO:0000256" key="13">
    <source>
        <dbReference type="PROSITE-ProRule" id="PRU00104"/>
    </source>
</evidence>
<dbReference type="InterPro" id="IPR004939">
    <property type="entry name" value="APC_su10/DOC_dom"/>
</dbReference>
<name>A0A1I8MV10_MUSDO</name>
<evidence type="ECO:0000256" key="8">
    <source>
        <dbReference type="ARBA" id="ARBA00022737"/>
    </source>
</evidence>
<dbReference type="PANTHER" id="PTHR22872:SF2">
    <property type="entry name" value="INHIBITOR OF BRUTON TYROSINE KINASE"/>
    <property type="match status" value="1"/>
</dbReference>
<feature type="repeat" description="RCC1" evidence="14">
    <location>
        <begin position="4282"/>
        <end position="4335"/>
    </location>
</feature>
<dbReference type="FunFam" id="2.130.10.30:FF:000004">
    <property type="entry name" value="E3 ubiquitin-protein ligase HERC2 isoform X2"/>
    <property type="match status" value="1"/>
</dbReference>
<feature type="repeat" description="RCC1" evidence="14">
    <location>
        <begin position="805"/>
        <end position="860"/>
    </location>
</feature>
<dbReference type="SMART" id="SM00706">
    <property type="entry name" value="TECPR"/>
    <property type="match status" value="5"/>
</dbReference>
<feature type="compositionally biased region" description="Acidic residues" evidence="15">
    <location>
        <begin position="2722"/>
        <end position="2731"/>
    </location>
</feature>
<keyword evidence="6" id="KW-0597">Phosphoprotein</keyword>
<dbReference type="SUPFAM" id="SSF49785">
    <property type="entry name" value="Galactose-binding domain-like"/>
    <property type="match status" value="1"/>
</dbReference>
<dbReference type="Gene3D" id="3.30.2160.10">
    <property type="entry name" value="Hect, E3 ligase catalytic domain"/>
    <property type="match status" value="1"/>
</dbReference>
<keyword evidence="8" id="KW-0677">Repeat</keyword>
<dbReference type="eggNOG" id="KOG0939">
    <property type="taxonomic scope" value="Eukaryota"/>
</dbReference>